<accession>A0A238XRY7</accession>
<organism evidence="3 4">
    <name type="scientific">Hymenobacter mucosus</name>
    <dbReference type="NCBI Taxonomy" id="1411120"/>
    <lineage>
        <taxon>Bacteria</taxon>
        <taxon>Pseudomonadati</taxon>
        <taxon>Bacteroidota</taxon>
        <taxon>Cytophagia</taxon>
        <taxon>Cytophagales</taxon>
        <taxon>Hymenobacteraceae</taxon>
        <taxon>Hymenobacter</taxon>
    </lineage>
</organism>
<proteinExistence type="predicted"/>
<gene>
    <name evidence="3" type="ORF">SAMN06269173_104357</name>
</gene>
<sequence length="383" mass="42082">MKIPILLSILGLATLPAFAQRSAPDYIVTTAGDTLRGRIQIFGPQNQMVRLFREGAATAEFSPTEVRSYGDRSGQLGVSIPVGPQGAPQFVVPLVQGYVSLYSGENERGKSHFFLQPADSAYLVPVPPTTARLAYLRVLSGCPSLDFAYSTTEKRYPYTEIGLKRLVTAYNECRQPQQTSRTLRNTSARVAVGLKAGLNSSSFKYADDRYVGSHTNTIGYQAGVMFHLGSKTQFSVQGEVSYVALRSVYGPVNFPNGYAAYTTLRTLTVHYSQIQVPILFRYSFGHQNLRPYVNAGPVYGLNFQNKSTDSYQDSDKPAPNTRAYTVAGSNSFGLSGGAGLLWQGTSFPNLSLEVRYEKMLDATGFYRSAPSHESLRLDLGIWF</sequence>
<protein>
    <submittedName>
        <fullName evidence="3">Outer membrane protein beta-barrel domain-containing protein</fullName>
    </submittedName>
</protein>
<evidence type="ECO:0000313" key="4">
    <source>
        <dbReference type="Proteomes" id="UP000198310"/>
    </source>
</evidence>
<reference evidence="4" key="1">
    <citation type="submission" date="2017-06" db="EMBL/GenBank/DDBJ databases">
        <authorList>
            <person name="Varghese N."/>
            <person name="Submissions S."/>
        </authorList>
    </citation>
    <scope>NUCLEOTIDE SEQUENCE [LARGE SCALE GENOMIC DNA]</scope>
    <source>
        <strain evidence="4">DSM 28041</strain>
    </source>
</reference>
<keyword evidence="4" id="KW-1185">Reference proteome</keyword>
<dbReference type="Pfam" id="PF13568">
    <property type="entry name" value="OMP_b-brl_2"/>
    <property type="match status" value="1"/>
</dbReference>
<feature type="domain" description="Outer membrane protein beta-barrel" evidence="2">
    <location>
        <begin position="181"/>
        <end position="357"/>
    </location>
</feature>
<dbReference type="EMBL" id="FZNS01000004">
    <property type="protein sequence ID" value="SNR61806.1"/>
    <property type="molecule type" value="Genomic_DNA"/>
</dbReference>
<feature type="chain" id="PRO_5013009015" evidence="1">
    <location>
        <begin position="20"/>
        <end position="383"/>
    </location>
</feature>
<dbReference type="InterPro" id="IPR025665">
    <property type="entry name" value="Beta-barrel_OMP_2"/>
</dbReference>
<keyword evidence="1" id="KW-0732">Signal</keyword>
<dbReference type="InterPro" id="IPR011250">
    <property type="entry name" value="OMP/PagP_B-barrel"/>
</dbReference>
<evidence type="ECO:0000256" key="1">
    <source>
        <dbReference type="SAM" id="SignalP"/>
    </source>
</evidence>
<dbReference type="SUPFAM" id="SSF56925">
    <property type="entry name" value="OMPA-like"/>
    <property type="match status" value="1"/>
</dbReference>
<dbReference type="AlphaFoldDB" id="A0A238XRY7"/>
<evidence type="ECO:0000313" key="3">
    <source>
        <dbReference type="EMBL" id="SNR61806.1"/>
    </source>
</evidence>
<feature type="signal peptide" evidence="1">
    <location>
        <begin position="1"/>
        <end position="19"/>
    </location>
</feature>
<dbReference type="RefSeq" id="WP_089332762.1">
    <property type="nucleotide sequence ID" value="NZ_FZNS01000004.1"/>
</dbReference>
<dbReference type="Gene3D" id="2.40.160.20">
    <property type="match status" value="1"/>
</dbReference>
<name>A0A238XRY7_9BACT</name>
<dbReference type="Proteomes" id="UP000198310">
    <property type="component" value="Unassembled WGS sequence"/>
</dbReference>
<evidence type="ECO:0000259" key="2">
    <source>
        <dbReference type="Pfam" id="PF13568"/>
    </source>
</evidence>